<dbReference type="EMBL" id="KN837137">
    <property type="protein sequence ID" value="KIJ41434.1"/>
    <property type="molecule type" value="Genomic_DNA"/>
</dbReference>
<feature type="transmembrane region" description="Helical" evidence="1">
    <location>
        <begin position="172"/>
        <end position="194"/>
    </location>
</feature>
<keyword evidence="4" id="KW-1185">Reference proteome</keyword>
<keyword evidence="1" id="KW-0472">Membrane</keyword>
<evidence type="ECO:0000313" key="3">
    <source>
        <dbReference type="EMBL" id="KIJ41434.1"/>
    </source>
</evidence>
<feature type="transmembrane region" description="Helical" evidence="1">
    <location>
        <begin position="215"/>
        <end position="237"/>
    </location>
</feature>
<protein>
    <recommendedName>
        <fullName evidence="2">DUF6533 domain-containing protein</fullName>
    </recommendedName>
</protein>
<feature type="transmembrane region" description="Helical" evidence="1">
    <location>
        <begin position="249"/>
        <end position="266"/>
    </location>
</feature>
<dbReference type="HOGENOM" id="CLU_035509_15_2_1"/>
<sequence>MASPVGAPGLAAEVAMFTPLVHDLFTARYSCIAAFTFLIYDYFLILGSEIEHFWKKGFTVGKVLFFFNRYFGIGLLALDLIVLFTRHTDPNVCMTYLHTHFVLNVLSLISVKCILVCRLHAVFGGNWRITSAFLVLICCTSAAGIIFDVMFTPTMNSIPFGFSGCYFSNLPHAFGFLWMPPVVSESILCLAMLGKALSIKLNNSTQRNSPLLKQIIRDSVLFFLTNLTLYLTNAIIWTSSSSQGKIFSALWWVQAMPSALGSHLLLNIRTSQPRNTAVPSGRRSFELIPRSKRMTSDFESQPVKLEGIIVTTTVDIHPY</sequence>
<feature type="domain" description="DUF6533" evidence="2">
    <location>
        <begin position="29"/>
        <end position="73"/>
    </location>
</feature>
<dbReference type="AlphaFoldDB" id="A0A0C9V3E3"/>
<evidence type="ECO:0000259" key="2">
    <source>
        <dbReference type="Pfam" id="PF20151"/>
    </source>
</evidence>
<proteinExistence type="predicted"/>
<feature type="transmembrane region" description="Helical" evidence="1">
    <location>
        <begin position="66"/>
        <end position="85"/>
    </location>
</feature>
<reference evidence="3 4" key="1">
    <citation type="submission" date="2014-06" db="EMBL/GenBank/DDBJ databases">
        <title>Evolutionary Origins and Diversification of the Mycorrhizal Mutualists.</title>
        <authorList>
            <consortium name="DOE Joint Genome Institute"/>
            <consortium name="Mycorrhizal Genomics Consortium"/>
            <person name="Kohler A."/>
            <person name="Kuo A."/>
            <person name="Nagy L.G."/>
            <person name="Floudas D."/>
            <person name="Copeland A."/>
            <person name="Barry K.W."/>
            <person name="Cichocki N."/>
            <person name="Veneault-Fourrey C."/>
            <person name="LaButti K."/>
            <person name="Lindquist E.A."/>
            <person name="Lipzen A."/>
            <person name="Lundell T."/>
            <person name="Morin E."/>
            <person name="Murat C."/>
            <person name="Riley R."/>
            <person name="Ohm R."/>
            <person name="Sun H."/>
            <person name="Tunlid A."/>
            <person name="Henrissat B."/>
            <person name="Grigoriev I.V."/>
            <person name="Hibbett D.S."/>
            <person name="Martin F."/>
        </authorList>
    </citation>
    <scope>NUCLEOTIDE SEQUENCE [LARGE SCALE GENOMIC DNA]</scope>
    <source>
        <strain evidence="3 4">SS14</strain>
    </source>
</reference>
<accession>A0A0C9V3E3</accession>
<dbReference type="Pfam" id="PF20151">
    <property type="entry name" value="DUF6533"/>
    <property type="match status" value="1"/>
</dbReference>
<evidence type="ECO:0000313" key="4">
    <source>
        <dbReference type="Proteomes" id="UP000054279"/>
    </source>
</evidence>
<dbReference type="OrthoDB" id="3349377at2759"/>
<dbReference type="Proteomes" id="UP000054279">
    <property type="component" value="Unassembled WGS sequence"/>
</dbReference>
<gene>
    <name evidence="3" type="ORF">M422DRAFT_780333</name>
</gene>
<feature type="transmembrane region" description="Helical" evidence="1">
    <location>
        <begin position="129"/>
        <end position="152"/>
    </location>
</feature>
<organism evidence="3 4">
    <name type="scientific">Sphaerobolus stellatus (strain SS14)</name>
    <dbReference type="NCBI Taxonomy" id="990650"/>
    <lineage>
        <taxon>Eukaryota</taxon>
        <taxon>Fungi</taxon>
        <taxon>Dikarya</taxon>
        <taxon>Basidiomycota</taxon>
        <taxon>Agaricomycotina</taxon>
        <taxon>Agaricomycetes</taxon>
        <taxon>Phallomycetidae</taxon>
        <taxon>Geastrales</taxon>
        <taxon>Sphaerobolaceae</taxon>
        <taxon>Sphaerobolus</taxon>
    </lineage>
</organism>
<evidence type="ECO:0000256" key="1">
    <source>
        <dbReference type="SAM" id="Phobius"/>
    </source>
</evidence>
<feature type="transmembrane region" description="Helical" evidence="1">
    <location>
        <begin position="97"/>
        <end position="117"/>
    </location>
</feature>
<name>A0A0C9V3E3_SPHS4</name>
<keyword evidence="1" id="KW-0812">Transmembrane</keyword>
<dbReference type="InterPro" id="IPR045340">
    <property type="entry name" value="DUF6533"/>
</dbReference>
<keyword evidence="1" id="KW-1133">Transmembrane helix</keyword>
<feature type="transmembrane region" description="Helical" evidence="1">
    <location>
        <begin position="26"/>
        <end position="45"/>
    </location>
</feature>